<name>A0A1Z5JXX5_FISSO</name>
<evidence type="ECO:0000313" key="4">
    <source>
        <dbReference type="EMBL" id="GAX18759.1"/>
    </source>
</evidence>
<dbReference type="Gene3D" id="2.130.10.30">
    <property type="entry name" value="Regulator of chromosome condensation 1/beta-lactamase-inhibitor protein II"/>
    <property type="match status" value="2"/>
</dbReference>
<feature type="repeat" description="RCC1" evidence="2">
    <location>
        <begin position="245"/>
        <end position="304"/>
    </location>
</feature>
<dbReference type="SUPFAM" id="SSF50985">
    <property type="entry name" value="RCC1/BLIP-II"/>
    <property type="match status" value="1"/>
</dbReference>
<feature type="domain" description="RCC1-like" evidence="3">
    <location>
        <begin position="20"/>
        <end position="313"/>
    </location>
</feature>
<proteinExistence type="predicted"/>
<keyword evidence="5" id="KW-1185">Reference proteome</keyword>
<dbReference type="InParanoid" id="A0A1Z5JXX5"/>
<dbReference type="PANTHER" id="PTHR22870:SF408">
    <property type="entry name" value="OS09G0560450 PROTEIN"/>
    <property type="match status" value="1"/>
</dbReference>
<dbReference type="InterPro" id="IPR009091">
    <property type="entry name" value="RCC1/BLIP-II"/>
</dbReference>
<comment type="caution">
    <text evidence="4">The sequence shown here is derived from an EMBL/GenBank/DDBJ whole genome shotgun (WGS) entry which is preliminary data.</text>
</comment>
<dbReference type="InterPro" id="IPR058923">
    <property type="entry name" value="RCC1-like_dom"/>
</dbReference>
<evidence type="ECO:0000256" key="1">
    <source>
        <dbReference type="ARBA" id="ARBA00022737"/>
    </source>
</evidence>
<dbReference type="OrthoDB" id="297375at2759"/>
<evidence type="ECO:0000313" key="5">
    <source>
        <dbReference type="Proteomes" id="UP000198406"/>
    </source>
</evidence>
<feature type="repeat" description="RCC1" evidence="2">
    <location>
        <begin position="346"/>
        <end position="402"/>
    </location>
</feature>
<evidence type="ECO:0000256" key="2">
    <source>
        <dbReference type="PROSITE-ProRule" id="PRU00235"/>
    </source>
</evidence>
<dbReference type="PROSITE" id="PS50012">
    <property type="entry name" value="RCC1_3"/>
    <property type="match status" value="5"/>
</dbReference>
<dbReference type="Proteomes" id="UP000198406">
    <property type="component" value="Unassembled WGS sequence"/>
</dbReference>
<dbReference type="EMBL" id="BDSP01000132">
    <property type="protein sequence ID" value="GAX18759.1"/>
    <property type="molecule type" value="Genomic_DNA"/>
</dbReference>
<keyword evidence="1" id="KW-0677">Repeat</keyword>
<evidence type="ECO:0000259" key="3">
    <source>
        <dbReference type="Pfam" id="PF25390"/>
    </source>
</evidence>
<dbReference type="AlphaFoldDB" id="A0A1Z5JXX5"/>
<feature type="repeat" description="RCC1" evidence="2">
    <location>
        <begin position="194"/>
        <end position="244"/>
    </location>
</feature>
<gene>
    <name evidence="4" type="ORF">FisN_26Hh055</name>
</gene>
<sequence length="403" mass="43318">MRNNAFIRRLSRRRFVSTATPKQSLYMWGTDHHGSICKPKDRQDEKVLDIPTRVENLAEYLAESTDVSEIQQVVCGPTDTAIVLQNGTCYVAGDNKFGQLGVGHTQPVSKLTALPVRVQSISLGVHTAGLITKEGDLYTAGLGSSLSSGTGFLGQGEGNSSLQFQRVDSLVEDGCYAKQVQMSEYHTTVLTTEGEVLSCGAGSYGRLGNLETNDQLYLEPVELLTQGVLAIAGGKGFTLALMEDGVLYAWGRNHKGQLGLGFGLAVDMYAMQSVPEPIQADELLGRRVVKMAAGHSHAACVTESGELFYWGMSLYLEPVRMDSLLHTRIVDVACGQDYTLAVDEDGKLYSFGQGQTLTSKRGVLGLGSVGRADQAVWVEALDGKKVTQVSAGWSHAACLVEDA</sequence>
<dbReference type="Pfam" id="PF13540">
    <property type="entry name" value="RCC1_2"/>
    <property type="match status" value="1"/>
</dbReference>
<protein>
    <recommendedName>
        <fullName evidence="3">RCC1-like domain-containing protein</fullName>
    </recommendedName>
</protein>
<feature type="repeat" description="RCC1" evidence="2">
    <location>
        <begin position="23"/>
        <end position="86"/>
    </location>
</feature>
<dbReference type="InterPro" id="IPR000408">
    <property type="entry name" value="Reg_chr_condens"/>
</dbReference>
<organism evidence="4 5">
    <name type="scientific">Fistulifera solaris</name>
    <name type="common">Oleaginous diatom</name>
    <dbReference type="NCBI Taxonomy" id="1519565"/>
    <lineage>
        <taxon>Eukaryota</taxon>
        <taxon>Sar</taxon>
        <taxon>Stramenopiles</taxon>
        <taxon>Ochrophyta</taxon>
        <taxon>Bacillariophyta</taxon>
        <taxon>Bacillariophyceae</taxon>
        <taxon>Bacillariophycidae</taxon>
        <taxon>Naviculales</taxon>
        <taxon>Naviculaceae</taxon>
        <taxon>Fistulifera</taxon>
    </lineage>
</organism>
<dbReference type="Pfam" id="PF25390">
    <property type="entry name" value="WD40_RLD"/>
    <property type="match status" value="1"/>
</dbReference>
<reference evidence="4 5" key="1">
    <citation type="journal article" date="2015" name="Plant Cell">
        <title>Oil accumulation by the oleaginous diatom Fistulifera solaris as revealed by the genome and transcriptome.</title>
        <authorList>
            <person name="Tanaka T."/>
            <person name="Maeda Y."/>
            <person name="Veluchamy A."/>
            <person name="Tanaka M."/>
            <person name="Abida H."/>
            <person name="Marechal E."/>
            <person name="Bowler C."/>
            <person name="Muto M."/>
            <person name="Sunaga Y."/>
            <person name="Tanaka M."/>
            <person name="Yoshino T."/>
            <person name="Taniguchi T."/>
            <person name="Fukuda Y."/>
            <person name="Nemoto M."/>
            <person name="Matsumoto M."/>
            <person name="Wong P.S."/>
            <person name="Aburatani S."/>
            <person name="Fujibuchi W."/>
        </authorList>
    </citation>
    <scope>NUCLEOTIDE SEQUENCE [LARGE SCALE GENOMIC DNA]</scope>
    <source>
        <strain evidence="4 5">JPCC DA0580</strain>
    </source>
</reference>
<dbReference type="PRINTS" id="PR00633">
    <property type="entry name" value="RCCNDNSATION"/>
</dbReference>
<dbReference type="FunCoup" id="A0A1Z5JXX5">
    <property type="interactions" value="140"/>
</dbReference>
<accession>A0A1Z5JXX5</accession>
<dbReference type="InterPro" id="IPR051210">
    <property type="entry name" value="Ub_ligase/GEF_domain"/>
</dbReference>
<dbReference type="PROSITE" id="PS00626">
    <property type="entry name" value="RCC1_2"/>
    <property type="match status" value="1"/>
</dbReference>
<feature type="repeat" description="RCC1" evidence="2">
    <location>
        <begin position="305"/>
        <end position="345"/>
    </location>
</feature>
<dbReference type="PANTHER" id="PTHR22870">
    <property type="entry name" value="REGULATOR OF CHROMOSOME CONDENSATION"/>
    <property type="match status" value="1"/>
</dbReference>